<dbReference type="OrthoDB" id="9796999at2"/>
<dbReference type="EMBL" id="QXED01000014">
    <property type="protein sequence ID" value="RIV17920.1"/>
    <property type="molecule type" value="Genomic_DNA"/>
</dbReference>
<organism evidence="1 2">
    <name type="scientific">Fibrisoma montanum</name>
    <dbReference type="NCBI Taxonomy" id="2305895"/>
    <lineage>
        <taxon>Bacteria</taxon>
        <taxon>Pseudomonadati</taxon>
        <taxon>Bacteroidota</taxon>
        <taxon>Cytophagia</taxon>
        <taxon>Cytophagales</taxon>
        <taxon>Spirosomataceae</taxon>
        <taxon>Fibrisoma</taxon>
    </lineage>
</organism>
<gene>
    <name evidence="1" type="ORF">DYU11_29865</name>
</gene>
<comment type="caution">
    <text evidence="1">The sequence shown here is derived from an EMBL/GenBank/DDBJ whole genome shotgun (WGS) entry which is preliminary data.</text>
</comment>
<keyword evidence="2" id="KW-1185">Reference proteome</keyword>
<name>A0A418LXI1_9BACT</name>
<dbReference type="Proteomes" id="UP000283523">
    <property type="component" value="Unassembled WGS sequence"/>
</dbReference>
<dbReference type="RefSeq" id="WP_119671420.1">
    <property type="nucleotide sequence ID" value="NZ_QXED01000014.1"/>
</dbReference>
<accession>A0A418LXI1</accession>
<evidence type="ECO:0000313" key="2">
    <source>
        <dbReference type="Proteomes" id="UP000283523"/>
    </source>
</evidence>
<evidence type="ECO:0000313" key="1">
    <source>
        <dbReference type="EMBL" id="RIV17920.1"/>
    </source>
</evidence>
<dbReference type="AlphaFoldDB" id="A0A418LXI1"/>
<protein>
    <recommendedName>
        <fullName evidence="3">Bacteriocin-protection protein</fullName>
    </recommendedName>
</protein>
<proteinExistence type="predicted"/>
<dbReference type="Pfam" id="PF13376">
    <property type="entry name" value="OmdA"/>
    <property type="match status" value="1"/>
</dbReference>
<sequence length="213" mass="24376">MQQAINSFAPTSRQHWRAWLQEHHQTAQAVWLIYPKKKAPTVGVNYAEAVEEALCFGWIDSRAQPIDDYHYRQFFSPRKPTSGWSKVNKARIERLTKAGLMTPTGLVCVERAQQNGSWLLLDDIEALVIPADLEDAFGQKPNAKAFFCGLSRSDQRTLLLWLVLAKRTQTRQNRLAELVEDANRQQKPKILQRVRGQRSDNLLNDGINQEPAL</sequence>
<reference evidence="1 2" key="1">
    <citation type="submission" date="2018-08" db="EMBL/GenBank/DDBJ databases">
        <title>Fibrisoma montanum sp. nov., isolated from Danxia mountain soil.</title>
        <authorList>
            <person name="Huang Y."/>
        </authorList>
    </citation>
    <scope>NUCLEOTIDE SEQUENCE [LARGE SCALE GENOMIC DNA]</scope>
    <source>
        <strain evidence="1 2">HYT19</strain>
    </source>
</reference>
<evidence type="ECO:0008006" key="3">
    <source>
        <dbReference type="Google" id="ProtNLM"/>
    </source>
</evidence>